<dbReference type="OrthoDB" id="9803968at2"/>
<dbReference type="InterPro" id="IPR042099">
    <property type="entry name" value="ANL_N_sf"/>
</dbReference>
<dbReference type="GO" id="GO:0044539">
    <property type="term" value="P:long-chain fatty acid import into cell"/>
    <property type="evidence" value="ECO:0007669"/>
    <property type="project" value="TreeGrafter"/>
</dbReference>
<name>A0A2N5WYC4_9GAMM</name>
<dbReference type="Proteomes" id="UP000235005">
    <property type="component" value="Unassembled WGS sequence"/>
</dbReference>
<dbReference type="SUPFAM" id="SSF56801">
    <property type="entry name" value="Acetyl-CoA synthetase-like"/>
    <property type="match status" value="1"/>
</dbReference>
<dbReference type="PANTHER" id="PTHR43107">
    <property type="entry name" value="LONG-CHAIN FATTY ACID TRANSPORT PROTEIN"/>
    <property type="match status" value="1"/>
</dbReference>
<dbReference type="Gene3D" id="3.30.300.30">
    <property type="match status" value="1"/>
</dbReference>
<comment type="caution">
    <text evidence="7">The sequence shown here is derived from an EMBL/GenBank/DDBJ whole genome shotgun (WGS) entry which is preliminary data.</text>
</comment>
<evidence type="ECO:0000313" key="8">
    <source>
        <dbReference type="Proteomes" id="UP000235005"/>
    </source>
</evidence>
<comment type="similarity">
    <text evidence="1">Belongs to the ATP-dependent AMP-binding enzyme family.</text>
</comment>
<feature type="domain" description="AMP-binding enzyme C-terminal" evidence="6">
    <location>
        <begin position="417"/>
        <end position="494"/>
    </location>
</feature>
<proteinExistence type="inferred from homology"/>
<keyword evidence="2" id="KW-0436">Ligase</keyword>
<dbReference type="PANTHER" id="PTHR43107:SF15">
    <property type="entry name" value="FATTY ACID TRANSPORT PROTEIN 3, ISOFORM A"/>
    <property type="match status" value="1"/>
</dbReference>
<accession>A0A2N5WYC4</accession>
<evidence type="ECO:0000256" key="4">
    <source>
        <dbReference type="ARBA" id="ARBA00022840"/>
    </source>
</evidence>
<evidence type="ECO:0000256" key="3">
    <source>
        <dbReference type="ARBA" id="ARBA00022741"/>
    </source>
</evidence>
<dbReference type="Pfam" id="PF00501">
    <property type="entry name" value="AMP-binding"/>
    <property type="match status" value="1"/>
</dbReference>
<dbReference type="InterPro" id="IPR025110">
    <property type="entry name" value="AMP-bd_C"/>
</dbReference>
<evidence type="ECO:0000259" key="6">
    <source>
        <dbReference type="Pfam" id="PF13193"/>
    </source>
</evidence>
<organism evidence="7 8">
    <name type="scientific">Pseudohalioglobus lutimaris</name>
    <dbReference type="NCBI Taxonomy" id="1737061"/>
    <lineage>
        <taxon>Bacteria</taxon>
        <taxon>Pseudomonadati</taxon>
        <taxon>Pseudomonadota</taxon>
        <taxon>Gammaproteobacteria</taxon>
        <taxon>Cellvibrionales</taxon>
        <taxon>Halieaceae</taxon>
        <taxon>Pseudohalioglobus</taxon>
    </lineage>
</organism>
<feature type="domain" description="AMP-dependent synthetase/ligase" evidence="5">
    <location>
        <begin position="15"/>
        <end position="345"/>
    </location>
</feature>
<dbReference type="GO" id="GO:0004467">
    <property type="term" value="F:long-chain fatty acid-CoA ligase activity"/>
    <property type="evidence" value="ECO:0007669"/>
    <property type="project" value="TreeGrafter"/>
</dbReference>
<dbReference type="InterPro" id="IPR045851">
    <property type="entry name" value="AMP-bd_C_sf"/>
</dbReference>
<dbReference type="GO" id="GO:0005524">
    <property type="term" value="F:ATP binding"/>
    <property type="evidence" value="ECO:0007669"/>
    <property type="project" value="UniProtKB-KW"/>
</dbReference>
<evidence type="ECO:0000256" key="2">
    <source>
        <dbReference type="ARBA" id="ARBA00022598"/>
    </source>
</evidence>
<dbReference type="Pfam" id="PF13193">
    <property type="entry name" value="AMP-binding_C"/>
    <property type="match status" value="1"/>
</dbReference>
<dbReference type="PROSITE" id="PS00455">
    <property type="entry name" value="AMP_BINDING"/>
    <property type="match status" value="1"/>
</dbReference>
<dbReference type="AlphaFoldDB" id="A0A2N5WYC4"/>
<evidence type="ECO:0000313" key="7">
    <source>
        <dbReference type="EMBL" id="PLW67236.1"/>
    </source>
</evidence>
<reference evidence="7 8" key="1">
    <citation type="submission" date="2018-01" db="EMBL/GenBank/DDBJ databases">
        <title>The draft genome sequence of Halioglobus lutimaris HF004.</title>
        <authorList>
            <person name="Du Z.-J."/>
            <person name="Shi M.-J."/>
        </authorList>
    </citation>
    <scope>NUCLEOTIDE SEQUENCE [LARGE SCALE GENOMIC DNA]</scope>
    <source>
        <strain evidence="7 8">HF004</strain>
    </source>
</reference>
<keyword evidence="4" id="KW-0067">ATP-binding</keyword>
<dbReference type="GO" id="GO:0005886">
    <property type="term" value="C:plasma membrane"/>
    <property type="evidence" value="ECO:0007669"/>
    <property type="project" value="TreeGrafter"/>
</dbReference>
<dbReference type="Gene3D" id="3.40.50.12780">
    <property type="entry name" value="N-terminal domain of ligase-like"/>
    <property type="match status" value="1"/>
</dbReference>
<dbReference type="RefSeq" id="WP_101518865.1">
    <property type="nucleotide sequence ID" value="NZ_PKUS01000033.1"/>
</dbReference>
<dbReference type="InterPro" id="IPR020845">
    <property type="entry name" value="AMP-binding_CS"/>
</dbReference>
<keyword evidence="3" id="KW-0547">Nucleotide-binding</keyword>
<dbReference type="InterPro" id="IPR000873">
    <property type="entry name" value="AMP-dep_synth/lig_dom"/>
</dbReference>
<protein>
    <submittedName>
        <fullName evidence="7">Acyl-CoA synthetase</fullName>
    </submittedName>
</protein>
<gene>
    <name evidence="7" type="ORF">C0039_18070</name>
</gene>
<dbReference type="EMBL" id="PKUS01000033">
    <property type="protein sequence ID" value="PLW67236.1"/>
    <property type="molecule type" value="Genomic_DNA"/>
</dbReference>
<sequence>MSTVAELIHAQADNQNPGLLFEDQSWTYAQFVQACAQRAAFLLDQPRNGPFHVGLLLDNEPEYLMWQGACAVAGATLVGVNPTRRGDDLARDIRHTECQFLVSNDNYWEELQALDLGGARCLNTNSKLYREGLKKYEGAGLPDVEVSPEDTFCLIFTSGTTGAPKACICSHGRVTANVQRVIDDQGLTPEDVAYVSMPLFHSNALMTAVLPSWGSGVPIALRRKFSASGFLPDIRRFGATYFCYVGKPLAYVLATPEQPDDADNTLRRGLGNEAAHADLKEFERRFACRLQDCYGSTEGGVAMVRDRSAPAGSLGLAMTPGMKVMNPETMVECERAQLDEKGRLLNADKAIGELVNTDGVPAFEGYWKNEEANAKRTRGGVVWMGDRGYRDADGYFYFVGRDGDGLRVDGENIGTSQVEQVLTRHPDVVIAAVYAVPDPVLGDRVMAALQLREGVEFDAGTFAAFLREQEDFGSKWMPSFFRITEALPLTQTSKVIKQPLRREKWRCADPIWWQPNKSDPWRLLAAEDIEEWEQEFIERGRGDVLEFA</sequence>
<keyword evidence="8" id="KW-1185">Reference proteome</keyword>
<evidence type="ECO:0000259" key="5">
    <source>
        <dbReference type="Pfam" id="PF00501"/>
    </source>
</evidence>
<dbReference type="GO" id="GO:0005324">
    <property type="term" value="F:long-chain fatty acid transmembrane transporter activity"/>
    <property type="evidence" value="ECO:0007669"/>
    <property type="project" value="TreeGrafter"/>
</dbReference>
<evidence type="ECO:0000256" key="1">
    <source>
        <dbReference type="ARBA" id="ARBA00006432"/>
    </source>
</evidence>